<comment type="similarity">
    <text evidence="3">Belongs to the methyl-accepting chemotaxis (MCP) protein family.</text>
</comment>
<feature type="domain" description="Methyl-accepting transducer" evidence="6">
    <location>
        <begin position="135"/>
        <end position="342"/>
    </location>
</feature>
<dbReference type="PROSITE" id="PS50111">
    <property type="entry name" value="CHEMOTAXIS_TRANSDUC_2"/>
    <property type="match status" value="1"/>
</dbReference>
<comment type="caution">
    <text evidence="7">The sequence shown here is derived from an EMBL/GenBank/DDBJ whole genome shotgun (WGS) entry which is preliminary data.</text>
</comment>
<keyword evidence="5" id="KW-1133">Transmembrane helix</keyword>
<gene>
    <name evidence="7" type="ORF">GCM10011613_01960</name>
</gene>
<dbReference type="Pfam" id="PF00015">
    <property type="entry name" value="MCPsignal"/>
    <property type="match status" value="1"/>
</dbReference>
<evidence type="ECO:0000256" key="4">
    <source>
        <dbReference type="PROSITE-ProRule" id="PRU00284"/>
    </source>
</evidence>
<dbReference type="EMBL" id="BMYZ01000001">
    <property type="protein sequence ID" value="GGY62111.1"/>
    <property type="molecule type" value="Genomic_DNA"/>
</dbReference>
<dbReference type="Proteomes" id="UP000619761">
    <property type="component" value="Unassembled WGS sequence"/>
</dbReference>
<evidence type="ECO:0000256" key="2">
    <source>
        <dbReference type="ARBA" id="ARBA00023224"/>
    </source>
</evidence>
<evidence type="ECO:0000313" key="7">
    <source>
        <dbReference type="EMBL" id="GGY62111.1"/>
    </source>
</evidence>
<keyword evidence="5" id="KW-0472">Membrane</keyword>
<protein>
    <submittedName>
        <fullName evidence="7">Methyl-accepting chemotaxis protein</fullName>
    </submittedName>
</protein>
<dbReference type="PANTHER" id="PTHR32089:SF120">
    <property type="entry name" value="METHYL-ACCEPTING CHEMOTAXIS PROTEIN TLPQ"/>
    <property type="match status" value="1"/>
</dbReference>
<accession>A0ABQ3ANC7</accession>
<dbReference type="Gene3D" id="1.10.287.950">
    <property type="entry name" value="Methyl-accepting chemotaxis protein"/>
    <property type="match status" value="1"/>
</dbReference>
<evidence type="ECO:0000256" key="1">
    <source>
        <dbReference type="ARBA" id="ARBA00004370"/>
    </source>
</evidence>
<evidence type="ECO:0000256" key="3">
    <source>
        <dbReference type="ARBA" id="ARBA00029447"/>
    </source>
</evidence>
<dbReference type="RefSeq" id="WP_189415219.1">
    <property type="nucleotide sequence ID" value="NZ_BMYZ01000001.1"/>
</dbReference>
<keyword evidence="2 4" id="KW-0807">Transducer</keyword>
<dbReference type="SMART" id="SM00283">
    <property type="entry name" value="MA"/>
    <property type="match status" value="1"/>
</dbReference>
<dbReference type="InterPro" id="IPR004089">
    <property type="entry name" value="MCPsignal_dom"/>
</dbReference>
<organism evidence="7 8">
    <name type="scientific">Cellvibrio zantedeschiae</name>
    <dbReference type="NCBI Taxonomy" id="1237077"/>
    <lineage>
        <taxon>Bacteria</taxon>
        <taxon>Pseudomonadati</taxon>
        <taxon>Pseudomonadota</taxon>
        <taxon>Gammaproteobacteria</taxon>
        <taxon>Cellvibrionales</taxon>
        <taxon>Cellvibrionaceae</taxon>
        <taxon>Cellvibrio</taxon>
    </lineage>
</organism>
<sequence>MNSRNYSQTHNGSQAQNSYQSNKWANADSAAPSSLLLLGGLGVTALLAVVVIFLGAFSFFIKAVLFLLVVAGSAIAFLQAQTFIRNSQNQEQMRAAGLRQQEQLHQLKQITSNYQQLIRELLPLWQRQTDLAKFQMEQSITELVNRFSEIHQRLQSSVESAQATASGMSGQQGLSGVIDFANVELGQLVQTLRNAIQQRDELLTEISGLSEITNELSTMGADVAGIASQTNLLALNAAIEAARAGEYGRGFAVVADEVRTLSSRSGETGSRIGKRIQQANAALQKTLDRTTEYAAQDDQRLTQSESSIEEVLKQFQNSSERIMQCAGSLESESSHVQHSVEEVLVNLQFQDRVGQILSHVTNDIEKFVAVINDHHQRLDAGQDVEPIDVQRWLADVRKTYTTLEQVDVHHGKHDFNKPNNSDVTLF</sequence>
<dbReference type="PANTHER" id="PTHR32089">
    <property type="entry name" value="METHYL-ACCEPTING CHEMOTAXIS PROTEIN MCPB"/>
    <property type="match status" value="1"/>
</dbReference>
<name>A0ABQ3ANC7_9GAMM</name>
<proteinExistence type="inferred from homology"/>
<dbReference type="SUPFAM" id="SSF58104">
    <property type="entry name" value="Methyl-accepting chemotaxis protein (MCP) signaling domain"/>
    <property type="match status" value="1"/>
</dbReference>
<evidence type="ECO:0000259" key="6">
    <source>
        <dbReference type="PROSITE" id="PS50111"/>
    </source>
</evidence>
<keyword evidence="8" id="KW-1185">Reference proteome</keyword>
<evidence type="ECO:0000256" key="5">
    <source>
        <dbReference type="SAM" id="Phobius"/>
    </source>
</evidence>
<comment type="subcellular location">
    <subcellularLocation>
        <location evidence="1">Membrane</location>
    </subcellularLocation>
</comment>
<feature type="transmembrane region" description="Helical" evidence="5">
    <location>
        <begin position="63"/>
        <end position="84"/>
    </location>
</feature>
<keyword evidence="5" id="KW-0812">Transmembrane</keyword>
<feature type="transmembrane region" description="Helical" evidence="5">
    <location>
        <begin position="35"/>
        <end position="57"/>
    </location>
</feature>
<evidence type="ECO:0000313" key="8">
    <source>
        <dbReference type="Proteomes" id="UP000619761"/>
    </source>
</evidence>
<reference evidence="8" key="1">
    <citation type="journal article" date="2019" name="Int. J. Syst. Evol. Microbiol.">
        <title>The Global Catalogue of Microorganisms (GCM) 10K type strain sequencing project: providing services to taxonomists for standard genome sequencing and annotation.</title>
        <authorList>
            <consortium name="The Broad Institute Genomics Platform"/>
            <consortium name="The Broad Institute Genome Sequencing Center for Infectious Disease"/>
            <person name="Wu L."/>
            <person name="Ma J."/>
        </authorList>
    </citation>
    <scope>NUCLEOTIDE SEQUENCE [LARGE SCALE GENOMIC DNA]</scope>
    <source>
        <strain evidence="8">KCTC 32239</strain>
    </source>
</reference>